<sequence length="149" mass="17143">MQTQTDQVKHITNIIKVMNGGIEFYQEAKTKLDTATYQAFFDRMISAKQEAAAELQQFAVQEQGKPETDTSNVVKMRQAYTNLLSKVSSDSTAFTYIDQLEEVEDKVLEELDLALEREQKQECEVTLQRIKVRMKECHDEMKALQKEAA</sequence>
<protein>
    <recommendedName>
        <fullName evidence="2">DUF2383 domain-containing protein</fullName>
    </recommendedName>
</protein>
<proteinExistence type="predicted"/>
<name>A0A2Z4PNX6_9GAMM</name>
<dbReference type="InterPro" id="IPR019052">
    <property type="entry name" value="DUF2383"/>
</dbReference>
<keyword evidence="1" id="KW-0175">Coiled coil</keyword>
<accession>A0A2Z4PNX6</accession>
<dbReference type="InterPro" id="IPR011971">
    <property type="entry name" value="CHP02284"/>
</dbReference>
<feature type="domain" description="DUF2383" evidence="2">
    <location>
        <begin position="8"/>
        <end position="116"/>
    </location>
</feature>
<reference evidence="3 4" key="1">
    <citation type="submission" date="2016-06" db="EMBL/GenBank/DDBJ databases">
        <title>The sequenced genome of the ice-adhering bacterium Marinomonas primoryensis, from Antarctica.</title>
        <authorList>
            <person name="Graham L."/>
            <person name="Vance T.D.R."/>
            <person name="Davies P.L."/>
        </authorList>
    </citation>
    <scope>NUCLEOTIDE SEQUENCE [LARGE SCALE GENOMIC DNA]</scope>
    <source>
        <strain evidence="3 4">AceL</strain>
    </source>
</reference>
<evidence type="ECO:0000259" key="2">
    <source>
        <dbReference type="Pfam" id="PF09537"/>
    </source>
</evidence>
<organism evidence="3 4">
    <name type="scientific">Marinomonas primoryensis</name>
    <dbReference type="NCBI Taxonomy" id="178399"/>
    <lineage>
        <taxon>Bacteria</taxon>
        <taxon>Pseudomonadati</taxon>
        <taxon>Pseudomonadota</taxon>
        <taxon>Gammaproteobacteria</taxon>
        <taxon>Oceanospirillales</taxon>
        <taxon>Oceanospirillaceae</taxon>
        <taxon>Marinomonas</taxon>
    </lineage>
</organism>
<gene>
    <name evidence="3" type="ORF">A8139_03460</name>
</gene>
<dbReference type="EMBL" id="CP016181">
    <property type="protein sequence ID" value="AWX99162.1"/>
    <property type="molecule type" value="Genomic_DNA"/>
</dbReference>
<evidence type="ECO:0000313" key="3">
    <source>
        <dbReference type="EMBL" id="AWX99162.1"/>
    </source>
</evidence>
<dbReference type="InterPro" id="IPR012347">
    <property type="entry name" value="Ferritin-like"/>
</dbReference>
<evidence type="ECO:0000256" key="1">
    <source>
        <dbReference type="SAM" id="Coils"/>
    </source>
</evidence>
<dbReference type="Proteomes" id="UP000249898">
    <property type="component" value="Chromosome"/>
</dbReference>
<dbReference type="Pfam" id="PF09537">
    <property type="entry name" value="DUF2383"/>
    <property type="match status" value="1"/>
</dbReference>
<dbReference type="OrthoDB" id="6105385at2"/>
<dbReference type="RefSeq" id="WP_112135709.1">
    <property type="nucleotide sequence ID" value="NZ_CP016181.1"/>
</dbReference>
<feature type="coiled-coil region" evidence="1">
    <location>
        <begin position="97"/>
        <end position="147"/>
    </location>
</feature>
<dbReference type="Gene3D" id="1.20.1260.10">
    <property type="match status" value="1"/>
</dbReference>
<dbReference type="NCBIfam" id="TIGR02284">
    <property type="entry name" value="PA2169 family four-helix-bundle protein"/>
    <property type="match status" value="1"/>
</dbReference>
<dbReference type="AlphaFoldDB" id="A0A2Z4PNX6"/>
<evidence type="ECO:0000313" key="4">
    <source>
        <dbReference type="Proteomes" id="UP000249898"/>
    </source>
</evidence>